<proteinExistence type="predicted"/>
<dbReference type="EMBL" id="AWWV01009221">
    <property type="protein sequence ID" value="OMO87430.1"/>
    <property type="molecule type" value="Genomic_DNA"/>
</dbReference>
<gene>
    <name evidence="1" type="ORF">CCACVL1_09074</name>
</gene>
<protein>
    <submittedName>
        <fullName evidence="1">Uncharacterized protein</fullName>
    </submittedName>
</protein>
<comment type="caution">
    <text evidence="1">The sequence shown here is derived from an EMBL/GenBank/DDBJ whole genome shotgun (WGS) entry which is preliminary data.</text>
</comment>
<reference evidence="1 2" key="1">
    <citation type="submission" date="2013-09" db="EMBL/GenBank/DDBJ databases">
        <title>Corchorus capsularis genome sequencing.</title>
        <authorList>
            <person name="Alam M."/>
            <person name="Haque M.S."/>
            <person name="Islam M.S."/>
            <person name="Emdad E.M."/>
            <person name="Islam M.M."/>
            <person name="Ahmed B."/>
            <person name="Halim A."/>
            <person name="Hossen Q.M.M."/>
            <person name="Hossain M.Z."/>
            <person name="Ahmed R."/>
            <person name="Khan M.M."/>
            <person name="Islam R."/>
            <person name="Rashid M.M."/>
            <person name="Khan S.A."/>
            <person name="Rahman M.S."/>
            <person name="Alam M."/>
        </authorList>
    </citation>
    <scope>NUCLEOTIDE SEQUENCE [LARGE SCALE GENOMIC DNA]</scope>
    <source>
        <strain evidence="2">cv. CVL-1</strain>
        <tissue evidence="1">Whole seedling</tissue>
    </source>
</reference>
<organism evidence="1 2">
    <name type="scientific">Corchorus capsularis</name>
    <name type="common">Jute</name>
    <dbReference type="NCBI Taxonomy" id="210143"/>
    <lineage>
        <taxon>Eukaryota</taxon>
        <taxon>Viridiplantae</taxon>
        <taxon>Streptophyta</taxon>
        <taxon>Embryophyta</taxon>
        <taxon>Tracheophyta</taxon>
        <taxon>Spermatophyta</taxon>
        <taxon>Magnoliopsida</taxon>
        <taxon>eudicotyledons</taxon>
        <taxon>Gunneridae</taxon>
        <taxon>Pentapetalae</taxon>
        <taxon>rosids</taxon>
        <taxon>malvids</taxon>
        <taxon>Malvales</taxon>
        <taxon>Malvaceae</taxon>
        <taxon>Grewioideae</taxon>
        <taxon>Apeibeae</taxon>
        <taxon>Corchorus</taxon>
    </lineage>
</organism>
<dbReference type="Proteomes" id="UP000188268">
    <property type="component" value="Unassembled WGS sequence"/>
</dbReference>
<name>A0A1R3IY17_COCAP</name>
<dbReference type="Gramene" id="OMO87430">
    <property type="protein sequence ID" value="OMO87430"/>
    <property type="gene ID" value="CCACVL1_09074"/>
</dbReference>
<keyword evidence="2" id="KW-1185">Reference proteome</keyword>
<accession>A0A1R3IY17</accession>
<evidence type="ECO:0000313" key="2">
    <source>
        <dbReference type="Proteomes" id="UP000188268"/>
    </source>
</evidence>
<sequence>MAMDGFHFPAEFQGSKVGSMAAVVWGTRK</sequence>
<dbReference type="AlphaFoldDB" id="A0A1R3IY17"/>
<evidence type="ECO:0000313" key="1">
    <source>
        <dbReference type="EMBL" id="OMO87430.1"/>
    </source>
</evidence>